<dbReference type="CDD" id="cd05251">
    <property type="entry name" value="NmrA_like_SDR_a"/>
    <property type="match status" value="1"/>
</dbReference>
<dbReference type="Proteomes" id="UP001596045">
    <property type="component" value="Unassembled WGS sequence"/>
</dbReference>
<evidence type="ECO:0000256" key="1">
    <source>
        <dbReference type="ARBA" id="ARBA00006328"/>
    </source>
</evidence>
<keyword evidence="5" id="KW-1185">Reference proteome</keyword>
<reference evidence="5" key="1">
    <citation type="journal article" date="2019" name="Int. J. Syst. Evol. Microbiol.">
        <title>The Global Catalogue of Microorganisms (GCM) 10K type strain sequencing project: providing services to taxonomists for standard genome sequencing and annotation.</title>
        <authorList>
            <consortium name="The Broad Institute Genomics Platform"/>
            <consortium name="The Broad Institute Genome Sequencing Center for Infectious Disease"/>
            <person name="Wu L."/>
            <person name="Ma J."/>
        </authorList>
    </citation>
    <scope>NUCLEOTIDE SEQUENCE [LARGE SCALE GENOMIC DNA]</scope>
    <source>
        <strain evidence="5">JCM 17066</strain>
    </source>
</reference>
<dbReference type="Pfam" id="PF05368">
    <property type="entry name" value="NmrA"/>
    <property type="match status" value="1"/>
</dbReference>
<organism evidence="4 5">
    <name type="scientific">Paraherbaspirillum soli</name>
    <dbReference type="NCBI Taxonomy" id="631222"/>
    <lineage>
        <taxon>Bacteria</taxon>
        <taxon>Pseudomonadati</taxon>
        <taxon>Pseudomonadota</taxon>
        <taxon>Betaproteobacteria</taxon>
        <taxon>Burkholderiales</taxon>
        <taxon>Oxalobacteraceae</taxon>
        <taxon>Paraherbaspirillum</taxon>
    </lineage>
</organism>
<proteinExistence type="inferred from homology"/>
<evidence type="ECO:0000259" key="3">
    <source>
        <dbReference type="Pfam" id="PF05368"/>
    </source>
</evidence>
<feature type="domain" description="NmrA-like" evidence="3">
    <location>
        <begin position="4"/>
        <end position="274"/>
    </location>
</feature>
<dbReference type="Gene3D" id="3.90.25.10">
    <property type="entry name" value="UDP-galactose 4-epimerase, domain 1"/>
    <property type="match status" value="1"/>
</dbReference>
<sequence>MSNTKKLIAVVGATGHQGGAVVRALRASGQFKVRALTRNPAKYPQLADAQLANEVVLADLNRPETLKAAFAGAHGVFLVTNFQEAGTDERKQALAAVHAAKDAGVQHFIWSTLPNVETISRGKLDVPHFTGKAKIDRIVTEAGFAHHTFVIAPFFYQNLVGVLAPQKQADESMGWAIPLDPDKRVIHMGDITELGPIVVGAFAQPELAGHGEHLPLVGDFLSFNEVIGTLNQQGHKFSFTQVPPELFAGWFPGAKEITEMLAYFEAHTYLGADSRDAIALATRVAGRQPTKFATWARENFAIPAPA</sequence>
<dbReference type="Gene3D" id="3.40.50.720">
    <property type="entry name" value="NAD(P)-binding Rossmann-like Domain"/>
    <property type="match status" value="1"/>
</dbReference>
<name>A0ABW0MCS9_9BURK</name>
<protein>
    <submittedName>
        <fullName evidence="4">NmrA/HSCARG family protein</fullName>
    </submittedName>
</protein>
<comment type="similarity">
    <text evidence="1">Belongs to the NmrA-type oxidoreductase family.</text>
</comment>
<comment type="caution">
    <text evidence="4">The sequence shown here is derived from an EMBL/GenBank/DDBJ whole genome shotgun (WGS) entry which is preliminary data.</text>
</comment>
<accession>A0ABW0MCS9</accession>
<dbReference type="PANTHER" id="PTHR42748">
    <property type="entry name" value="NITROGEN METABOLITE REPRESSION PROTEIN NMRA FAMILY MEMBER"/>
    <property type="match status" value="1"/>
</dbReference>
<evidence type="ECO:0000256" key="2">
    <source>
        <dbReference type="ARBA" id="ARBA00022857"/>
    </source>
</evidence>
<dbReference type="RefSeq" id="WP_378997882.1">
    <property type="nucleotide sequence ID" value="NZ_JBHSMT010000023.1"/>
</dbReference>
<evidence type="ECO:0000313" key="4">
    <source>
        <dbReference type="EMBL" id="MFC5474772.1"/>
    </source>
</evidence>
<dbReference type="InterPro" id="IPR008030">
    <property type="entry name" value="NmrA-like"/>
</dbReference>
<keyword evidence="2" id="KW-0521">NADP</keyword>
<dbReference type="EMBL" id="JBHSMT010000023">
    <property type="protein sequence ID" value="MFC5474772.1"/>
    <property type="molecule type" value="Genomic_DNA"/>
</dbReference>
<evidence type="ECO:0000313" key="5">
    <source>
        <dbReference type="Proteomes" id="UP001596045"/>
    </source>
</evidence>
<dbReference type="InterPro" id="IPR036291">
    <property type="entry name" value="NAD(P)-bd_dom_sf"/>
</dbReference>
<dbReference type="SUPFAM" id="SSF51735">
    <property type="entry name" value="NAD(P)-binding Rossmann-fold domains"/>
    <property type="match status" value="1"/>
</dbReference>
<dbReference type="PANTHER" id="PTHR42748:SF7">
    <property type="entry name" value="NMRA LIKE REDOX SENSOR 1-RELATED"/>
    <property type="match status" value="1"/>
</dbReference>
<dbReference type="InterPro" id="IPR051164">
    <property type="entry name" value="NmrA-like_oxidored"/>
</dbReference>
<gene>
    <name evidence="4" type="ORF">ACFPM8_12480</name>
</gene>